<evidence type="ECO:0000256" key="6">
    <source>
        <dbReference type="SAM" id="MobiDB-lite"/>
    </source>
</evidence>
<feature type="compositionally biased region" description="Polar residues" evidence="6">
    <location>
        <begin position="416"/>
        <end position="427"/>
    </location>
</feature>
<keyword evidence="4" id="KW-0238">DNA-binding</keyword>
<evidence type="ECO:0000313" key="10">
    <source>
        <dbReference type="Proteomes" id="UP000001497"/>
    </source>
</evidence>
<organism evidence="9 10">
    <name type="scientific">Fibrobacter succinogenes (strain ATCC 19169 / S85)</name>
    <dbReference type="NCBI Taxonomy" id="59374"/>
    <lineage>
        <taxon>Bacteria</taxon>
        <taxon>Pseudomonadati</taxon>
        <taxon>Fibrobacterota</taxon>
        <taxon>Fibrobacteria</taxon>
        <taxon>Fibrobacterales</taxon>
        <taxon>Fibrobacteraceae</taxon>
        <taxon>Fibrobacter</taxon>
    </lineage>
</organism>
<keyword evidence="7" id="KW-1133">Transmembrane helix</keyword>
<feature type="transmembrane region" description="Helical" evidence="7">
    <location>
        <begin position="107"/>
        <end position="127"/>
    </location>
</feature>
<keyword evidence="9" id="KW-0132">Cell division</keyword>
<dbReference type="InterPro" id="IPR036390">
    <property type="entry name" value="WH_DNA-bd_sf"/>
</dbReference>
<dbReference type="CDD" id="cd01127">
    <property type="entry name" value="TrwB_TraG_TraD_VirD4"/>
    <property type="match status" value="1"/>
</dbReference>
<keyword evidence="7" id="KW-0812">Transmembrane</keyword>
<dbReference type="SUPFAM" id="SSF46785">
    <property type="entry name" value="Winged helix' DNA-binding domain"/>
    <property type="match status" value="1"/>
</dbReference>
<reference evidence="9" key="1">
    <citation type="submission" date="2009-10" db="EMBL/GenBank/DDBJ databases">
        <title>Complete sequence of Fibrobacter succinogenes subsp. succinogenes S85.</title>
        <authorList>
            <consortium name="US DOE Joint Genome Institute"/>
            <person name="Lucas S."/>
            <person name="Copeland A."/>
            <person name="Lapidus A."/>
            <person name="Glavina del Rio T."/>
            <person name="Tice H."/>
            <person name="Bruce D."/>
            <person name="Goodwin L."/>
            <person name="Pitluck S."/>
            <person name="Chertkov O."/>
            <person name="Detter J.C."/>
            <person name="Han C."/>
            <person name="Tapia R."/>
            <person name="Larimer F."/>
            <person name="Land M."/>
            <person name="Hauser L."/>
            <person name="Kyrpides N."/>
            <person name="Mikhailova N."/>
            <person name="Weimer P.J."/>
            <person name="Stevenson D.M."/>
            <person name="Boyum J."/>
            <person name="Brumm P.I."/>
            <person name="Mead D."/>
        </authorList>
    </citation>
    <scope>NUCLEOTIDE SEQUENCE [LARGE SCALE GENOMIC DNA]</scope>
    <source>
        <strain evidence="9">S85</strain>
    </source>
</reference>
<dbReference type="InterPro" id="IPR050206">
    <property type="entry name" value="FtsK/SpoIIIE/SftA"/>
</dbReference>
<feature type="region of interest" description="Disordered" evidence="6">
    <location>
        <begin position="407"/>
        <end position="443"/>
    </location>
</feature>
<dbReference type="RefSeq" id="WP_015732302.1">
    <property type="nucleotide sequence ID" value="NC_013410.1"/>
</dbReference>
<keyword evidence="9" id="KW-0131">Cell cycle</keyword>
<feature type="binding site" evidence="5">
    <location>
        <begin position="693"/>
        <end position="700"/>
    </location>
    <ligand>
        <name>ATP</name>
        <dbReference type="ChEBI" id="CHEBI:30616"/>
    </ligand>
</feature>
<dbReference type="Gene3D" id="1.10.10.10">
    <property type="entry name" value="Winged helix-like DNA-binding domain superfamily/Winged helix DNA-binding domain"/>
    <property type="match status" value="1"/>
</dbReference>
<dbReference type="Pfam" id="PF17854">
    <property type="entry name" value="FtsK_alpha"/>
    <property type="match status" value="1"/>
</dbReference>
<proteinExistence type="inferred from homology"/>
<comment type="similarity">
    <text evidence="1">Belongs to the FtsK/SpoIIIE/SftA family.</text>
</comment>
<dbReference type="SMART" id="SM00843">
    <property type="entry name" value="Ftsk_gamma"/>
    <property type="match status" value="1"/>
</dbReference>
<feature type="transmembrane region" description="Helical" evidence="7">
    <location>
        <begin position="78"/>
        <end position="100"/>
    </location>
</feature>
<keyword evidence="7" id="KW-0472">Membrane</keyword>
<dbReference type="InterPro" id="IPR036388">
    <property type="entry name" value="WH-like_DNA-bd_sf"/>
</dbReference>
<evidence type="ECO:0000256" key="5">
    <source>
        <dbReference type="PROSITE-ProRule" id="PRU00289"/>
    </source>
</evidence>
<dbReference type="InterPro" id="IPR027417">
    <property type="entry name" value="P-loop_NTPase"/>
</dbReference>
<name>A0ABN3YWU7_FIBSS</name>
<dbReference type="PROSITE" id="PS50901">
    <property type="entry name" value="FTSK"/>
    <property type="match status" value="1"/>
</dbReference>
<evidence type="ECO:0000256" key="2">
    <source>
        <dbReference type="ARBA" id="ARBA00022741"/>
    </source>
</evidence>
<evidence type="ECO:0000256" key="1">
    <source>
        <dbReference type="ARBA" id="ARBA00006474"/>
    </source>
</evidence>
<gene>
    <name evidence="9" type="ordered locus">Fisuc_2433</name>
</gene>
<sequence>MAAQKKKTVKKTKKPKVEPKAENQVPDSYFVTMMVGYFVMLAGIVLLLGCVTLSIAGAKGNWLGDYFGAMFPEFMTFLFGRVAVVVFTAALVLWGLFIAIASLRPKLLRFAVGASLLVVDLSFLMSLKNFGVRGVTNDAISMNGGVLGQFFLQNLAIPVFGRTSYVAPLILLLVALAMILVLSFGVRPRHFRFIPQTMRYVCGVFGQRRSLGKVEIETLDFPDVNPEKKAAEKKTLRRGVVMEDETMIFVPDSVKMRRRGKVEPFNARHNWLTDDLDVNRSEMQTQVGDSFGLPQYAAGNVPGNAVPENVAANAPVANVANASAGATLGGADEDGAYEDPEIRRLEEELRLNERHMNALQILEIKERIGALRRARDLIDWEKGHKGRMQVKGDVRRTAGSETVGAAIAGNAGGNVSPKSTKPMTVTTPRVAKPSGGEVKSSTSANTIVRDATLSDSVETRAAIHAEELLGGDGAYVEDFPGSPAVDDDETFAPVVVGADEVGEDPTFGSDFGGNARPASKPAVHSAPIPVAPTASYDEYKIPEIAKILDTHEAQTADYTEEELNAIGKMLEEKLENFKVKGRVIGCETGPMITRFEVEPGPGVKVSRFSALQEDLALPLKVSSIRILAPIPGKAAVGVEIPNRKFQTVFCRDVFMSEKFKPAHDKILVALGKDITGESFTMDLAKAPHLLIAGQTGSGKSVCINALMASMLFSKTPDELRMILVDPKAVELKMYENIPHLLAPVITKPEIAIQALQWLCYEMDRRTEVLASAKVRNIGGFNAKFEAGELPDEVPEEDRGHRMAFIVVIIDEMADLMMVAGKEIEKSVARLAAKARAVGIHLVLATQRPSVKVITGIIKANLPTRISFKVASQIDARTVMDHAGAEKLLGRGDMLYKAVNDPDPVRVHGAFLSDEEAERLADACSDQNVFYPQVESFDVSGGEEGDEEGGGSLKNEKLDKLLFEVAQWAISVNGLSTSAVQRHFSVGYSRAGKIVDQLYGLGVCGPSKGNSKPRAMLIGMDELMQLERSGRFG</sequence>
<dbReference type="Pfam" id="PF01580">
    <property type="entry name" value="FtsK_SpoIIIE"/>
    <property type="match status" value="1"/>
</dbReference>
<evidence type="ECO:0000259" key="8">
    <source>
        <dbReference type="PROSITE" id="PS50901"/>
    </source>
</evidence>
<dbReference type="GO" id="GO:0051301">
    <property type="term" value="P:cell division"/>
    <property type="evidence" value="ECO:0007669"/>
    <property type="project" value="UniProtKB-KW"/>
</dbReference>
<evidence type="ECO:0000256" key="4">
    <source>
        <dbReference type="ARBA" id="ARBA00023125"/>
    </source>
</evidence>
<feature type="compositionally biased region" description="Basic residues" evidence="6">
    <location>
        <begin position="1"/>
        <end position="14"/>
    </location>
</feature>
<feature type="transmembrane region" description="Helical" evidence="7">
    <location>
        <begin position="165"/>
        <end position="186"/>
    </location>
</feature>
<dbReference type="Pfam" id="PF09397">
    <property type="entry name" value="FtsK_gamma"/>
    <property type="match status" value="1"/>
</dbReference>
<dbReference type="InterPro" id="IPR018541">
    <property type="entry name" value="Ftsk_gamma"/>
</dbReference>
<dbReference type="Proteomes" id="UP000001497">
    <property type="component" value="Chromosome"/>
</dbReference>
<keyword evidence="10" id="KW-1185">Reference proteome</keyword>
<dbReference type="EMBL" id="CP001792">
    <property type="protein sequence ID" value="ACX76019.1"/>
    <property type="molecule type" value="Genomic_DNA"/>
</dbReference>
<dbReference type="PANTHER" id="PTHR22683">
    <property type="entry name" value="SPORULATION PROTEIN RELATED"/>
    <property type="match status" value="1"/>
</dbReference>
<dbReference type="InterPro" id="IPR041027">
    <property type="entry name" value="FtsK_alpha"/>
</dbReference>
<dbReference type="PANTHER" id="PTHR22683:SF41">
    <property type="entry name" value="DNA TRANSLOCASE FTSK"/>
    <property type="match status" value="1"/>
</dbReference>
<evidence type="ECO:0000256" key="7">
    <source>
        <dbReference type="SAM" id="Phobius"/>
    </source>
</evidence>
<feature type="region of interest" description="Disordered" evidence="6">
    <location>
        <begin position="1"/>
        <end position="20"/>
    </location>
</feature>
<protein>
    <submittedName>
        <fullName evidence="9">Cell divisionFtsK/SpoIIIE</fullName>
    </submittedName>
</protein>
<evidence type="ECO:0000313" key="9">
    <source>
        <dbReference type="EMBL" id="ACX76019.1"/>
    </source>
</evidence>
<dbReference type="Gene3D" id="3.30.980.40">
    <property type="match status" value="1"/>
</dbReference>
<keyword evidence="3 5" id="KW-0067">ATP-binding</keyword>
<dbReference type="InterPro" id="IPR002543">
    <property type="entry name" value="FtsK_dom"/>
</dbReference>
<dbReference type="SUPFAM" id="SSF52540">
    <property type="entry name" value="P-loop containing nucleoside triphosphate hydrolases"/>
    <property type="match status" value="1"/>
</dbReference>
<evidence type="ECO:0000256" key="3">
    <source>
        <dbReference type="ARBA" id="ARBA00022840"/>
    </source>
</evidence>
<feature type="domain" description="FtsK" evidence="8">
    <location>
        <begin position="676"/>
        <end position="876"/>
    </location>
</feature>
<keyword evidence="2 5" id="KW-0547">Nucleotide-binding</keyword>
<accession>A0ABN3YWU7</accession>
<dbReference type="SMART" id="SM00382">
    <property type="entry name" value="AAA"/>
    <property type="match status" value="1"/>
</dbReference>
<feature type="transmembrane region" description="Helical" evidence="7">
    <location>
        <begin position="35"/>
        <end position="58"/>
    </location>
</feature>
<dbReference type="InterPro" id="IPR003593">
    <property type="entry name" value="AAA+_ATPase"/>
</dbReference>
<dbReference type="Gene3D" id="3.40.50.300">
    <property type="entry name" value="P-loop containing nucleotide triphosphate hydrolases"/>
    <property type="match status" value="1"/>
</dbReference>